<keyword evidence="2" id="KW-1185">Reference proteome</keyword>
<comment type="caution">
    <text evidence="1">The sequence shown here is derived from an EMBL/GenBank/DDBJ whole genome shotgun (WGS) entry which is preliminary data.</text>
</comment>
<reference evidence="1" key="1">
    <citation type="journal article" date="2019" name="bioRxiv">
        <title>The Genome of the Zebra Mussel, Dreissena polymorpha: A Resource for Invasive Species Research.</title>
        <authorList>
            <person name="McCartney M.A."/>
            <person name="Auch B."/>
            <person name="Kono T."/>
            <person name="Mallez S."/>
            <person name="Zhang Y."/>
            <person name="Obille A."/>
            <person name="Becker A."/>
            <person name="Abrahante J.E."/>
            <person name="Garbe J."/>
            <person name="Badalamenti J.P."/>
            <person name="Herman A."/>
            <person name="Mangelson H."/>
            <person name="Liachko I."/>
            <person name="Sullivan S."/>
            <person name="Sone E.D."/>
            <person name="Koren S."/>
            <person name="Silverstein K.A.T."/>
            <person name="Beckman K.B."/>
            <person name="Gohl D.M."/>
        </authorList>
    </citation>
    <scope>NUCLEOTIDE SEQUENCE</scope>
    <source>
        <strain evidence="1">Duluth1</strain>
        <tissue evidence="1">Whole animal</tissue>
    </source>
</reference>
<dbReference type="EMBL" id="JAIWYP010000008">
    <property type="protein sequence ID" value="KAH3783289.1"/>
    <property type="molecule type" value="Genomic_DNA"/>
</dbReference>
<evidence type="ECO:0000313" key="2">
    <source>
        <dbReference type="Proteomes" id="UP000828390"/>
    </source>
</evidence>
<accession>A0A9D4ISE8</accession>
<organism evidence="1 2">
    <name type="scientific">Dreissena polymorpha</name>
    <name type="common">Zebra mussel</name>
    <name type="synonym">Mytilus polymorpha</name>
    <dbReference type="NCBI Taxonomy" id="45954"/>
    <lineage>
        <taxon>Eukaryota</taxon>
        <taxon>Metazoa</taxon>
        <taxon>Spiralia</taxon>
        <taxon>Lophotrochozoa</taxon>
        <taxon>Mollusca</taxon>
        <taxon>Bivalvia</taxon>
        <taxon>Autobranchia</taxon>
        <taxon>Heteroconchia</taxon>
        <taxon>Euheterodonta</taxon>
        <taxon>Imparidentia</taxon>
        <taxon>Neoheterodontei</taxon>
        <taxon>Myida</taxon>
        <taxon>Dreissenoidea</taxon>
        <taxon>Dreissenidae</taxon>
        <taxon>Dreissena</taxon>
    </lineage>
</organism>
<name>A0A9D4ISE8_DREPO</name>
<sequence>MMAVPFHVFLPNLQTEAEIVAVTVANDDLDRDVSTKYLVHRGQNPNTAGPVYGKRNHNIPFFKVRLQTVWTVRQHDTSRLSCLIATGIFTI</sequence>
<evidence type="ECO:0000313" key="1">
    <source>
        <dbReference type="EMBL" id="KAH3783289.1"/>
    </source>
</evidence>
<dbReference type="Proteomes" id="UP000828390">
    <property type="component" value="Unassembled WGS sequence"/>
</dbReference>
<dbReference type="AlphaFoldDB" id="A0A9D4ISE8"/>
<protein>
    <submittedName>
        <fullName evidence="1">Uncharacterized protein</fullName>
    </submittedName>
</protein>
<proteinExistence type="predicted"/>
<gene>
    <name evidence="1" type="ORF">DPMN_161224</name>
</gene>
<reference evidence="1" key="2">
    <citation type="submission" date="2020-11" db="EMBL/GenBank/DDBJ databases">
        <authorList>
            <person name="McCartney M.A."/>
            <person name="Auch B."/>
            <person name="Kono T."/>
            <person name="Mallez S."/>
            <person name="Becker A."/>
            <person name="Gohl D.M."/>
            <person name="Silverstein K.A.T."/>
            <person name="Koren S."/>
            <person name="Bechman K.B."/>
            <person name="Herman A."/>
            <person name="Abrahante J.E."/>
            <person name="Garbe J."/>
        </authorList>
    </citation>
    <scope>NUCLEOTIDE SEQUENCE</scope>
    <source>
        <strain evidence="1">Duluth1</strain>
        <tissue evidence="1">Whole animal</tissue>
    </source>
</reference>